<accession>A0A553PCH8</accession>
<dbReference type="AlphaFoldDB" id="A0A553PCH8"/>
<keyword evidence="1" id="KW-0812">Transmembrane</keyword>
<dbReference type="EMBL" id="VCGU01000005">
    <property type="protein sequence ID" value="TRY75395.1"/>
    <property type="molecule type" value="Genomic_DNA"/>
</dbReference>
<evidence type="ECO:0000313" key="2">
    <source>
        <dbReference type="EMBL" id="TRY75395.1"/>
    </source>
</evidence>
<evidence type="ECO:0000313" key="3">
    <source>
        <dbReference type="Proteomes" id="UP000318571"/>
    </source>
</evidence>
<keyword evidence="3" id="KW-1185">Reference proteome</keyword>
<keyword evidence="1" id="KW-1133">Transmembrane helix</keyword>
<dbReference type="Proteomes" id="UP000318571">
    <property type="component" value="Chromosome 2"/>
</dbReference>
<organism evidence="2 3">
    <name type="scientific">Tigriopus californicus</name>
    <name type="common">Marine copepod</name>
    <dbReference type="NCBI Taxonomy" id="6832"/>
    <lineage>
        <taxon>Eukaryota</taxon>
        <taxon>Metazoa</taxon>
        <taxon>Ecdysozoa</taxon>
        <taxon>Arthropoda</taxon>
        <taxon>Crustacea</taxon>
        <taxon>Multicrustacea</taxon>
        <taxon>Hexanauplia</taxon>
        <taxon>Copepoda</taxon>
        <taxon>Harpacticoida</taxon>
        <taxon>Harpacticidae</taxon>
        <taxon>Tigriopus</taxon>
    </lineage>
</organism>
<feature type="transmembrane region" description="Helical" evidence="1">
    <location>
        <begin position="12"/>
        <end position="33"/>
    </location>
</feature>
<sequence length="173" mass="19047">MRFYFVQSCCGCINILYGVKGIGCICGALAVLGLAQQCIIQNLAGIIIFAILVLPNGLVFAGAQFKQKYLLLPWIGLYLLGAWAILILGIIEALGGNGLLVWIFPILGSDLCILLAGDRVIVQKIKRSIGLTECSTNQFLVTYKLIQSSKKVEDHYWFQVLTRDVTLFEMVDS</sequence>
<name>A0A553PCH8_TIGCA</name>
<gene>
    <name evidence="2" type="ORF">TCAL_15623</name>
</gene>
<evidence type="ECO:0000256" key="1">
    <source>
        <dbReference type="SAM" id="Phobius"/>
    </source>
</evidence>
<keyword evidence="1" id="KW-0472">Membrane</keyword>
<protein>
    <submittedName>
        <fullName evidence="2">Uncharacterized protein</fullName>
    </submittedName>
</protein>
<reference evidence="2 3" key="1">
    <citation type="journal article" date="2018" name="Nat. Ecol. Evol.">
        <title>Genomic signatures of mitonuclear coevolution across populations of Tigriopus californicus.</title>
        <authorList>
            <person name="Barreto F.S."/>
            <person name="Watson E.T."/>
            <person name="Lima T.G."/>
            <person name="Willett C.S."/>
            <person name="Edmands S."/>
            <person name="Li W."/>
            <person name="Burton R.S."/>
        </authorList>
    </citation>
    <scope>NUCLEOTIDE SEQUENCE [LARGE SCALE GENOMIC DNA]</scope>
    <source>
        <strain evidence="2 3">San Diego</strain>
    </source>
</reference>
<feature type="transmembrane region" description="Helical" evidence="1">
    <location>
        <begin position="71"/>
        <end position="93"/>
    </location>
</feature>
<feature type="transmembrane region" description="Helical" evidence="1">
    <location>
        <begin position="99"/>
        <end position="117"/>
    </location>
</feature>
<comment type="caution">
    <text evidence="2">The sequence shown here is derived from an EMBL/GenBank/DDBJ whole genome shotgun (WGS) entry which is preliminary data.</text>
</comment>
<proteinExistence type="predicted"/>
<feature type="transmembrane region" description="Helical" evidence="1">
    <location>
        <begin position="39"/>
        <end position="59"/>
    </location>
</feature>